<evidence type="ECO:0000256" key="3">
    <source>
        <dbReference type="ARBA" id="ARBA00022989"/>
    </source>
</evidence>
<dbReference type="OrthoDB" id="304201at2759"/>
<evidence type="ECO:0000313" key="7">
    <source>
        <dbReference type="Proteomes" id="UP000009168"/>
    </source>
</evidence>
<dbReference type="EMBL" id="GG662432">
    <property type="protein sequence ID" value="EAR84136.1"/>
    <property type="molecule type" value="Genomic_DNA"/>
</dbReference>
<feature type="transmembrane region" description="Helical" evidence="5">
    <location>
        <begin position="215"/>
        <end position="231"/>
    </location>
</feature>
<dbReference type="KEGG" id="tet:TTHERM_00723210"/>
<protein>
    <submittedName>
        <fullName evidence="6">Transmembrane protein, putative</fullName>
    </submittedName>
</protein>
<dbReference type="RefSeq" id="XP_001031799.1">
    <property type="nucleotide sequence ID" value="XM_001031799.3"/>
</dbReference>
<dbReference type="HOGENOM" id="CLU_985108_0_0_1"/>
<keyword evidence="2 5" id="KW-0812">Transmembrane</keyword>
<feature type="transmembrane region" description="Helical" evidence="5">
    <location>
        <begin position="104"/>
        <end position="123"/>
    </location>
</feature>
<accession>I7LZL1</accession>
<dbReference type="InParanoid" id="I7LZL1"/>
<name>I7LZL1_TETTS</name>
<feature type="transmembrane region" description="Helical" evidence="5">
    <location>
        <begin position="251"/>
        <end position="269"/>
    </location>
</feature>
<dbReference type="InterPro" id="IPR006214">
    <property type="entry name" value="Bax_inhibitor_1-related"/>
</dbReference>
<feature type="transmembrane region" description="Helical" evidence="5">
    <location>
        <begin position="135"/>
        <end position="152"/>
    </location>
</feature>
<evidence type="ECO:0000313" key="6">
    <source>
        <dbReference type="EMBL" id="EAR84136.1"/>
    </source>
</evidence>
<evidence type="ECO:0000256" key="2">
    <source>
        <dbReference type="ARBA" id="ARBA00022692"/>
    </source>
</evidence>
<dbReference type="Pfam" id="PF01027">
    <property type="entry name" value="Bax1-I"/>
    <property type="match status" value="1"/>
</dbReference>
<evidence type="ECO:0000256" key="4">
    <source>
        <dbReference type="ARBA" id="ARBA00023136"/>
    </source>
</evidence>
<dbReference type="GeneID" id="7833915"/>
<keyword evidence="3 5" id="KW-1133">Transmembrane helix</keyword>
<dbReference type="GO" id="GO:0016020">
    <property type="term" value="C:membrane"/>
    <property type="evidence" value="ECO:0007669"/>
    <property type="project" value="UniProtKB-SubCell"/>
</dbReference>
<dbReference type="Proteomes" id="UP000009168">
    <property type="component" value="Unassembled WGS sequence"/>
</dbReference>
<sequence>MSTFNQPMQFVQSQYGGGGYYGNSYQASQPDRNFQQNSPVKNSQMVSAKPYEEEQFIPNEPQSRVTYLRKLYLAVFFQILVTTFFTHQAEYSVNYRSWVLNTTGFTFVFCLIVTIVLSLGAFLQKSQLSRPIVNYVSYILYTLAFGVLFSYFDAKYSSNFHHTFVVLAYLTFGLFLHALLCFGIITFQNASIFIIGSVLLVTLKMEIFTQIGMQTIYVLSTLAILFGYYVIWENETVISGAKTEWSREDPVVGSIAFFLNLFTLFLRLANMISKIAIVSYTRS</sequence>
<feature type="transmembrane region" description="Helical" evidence="5">
    <location>
        <begin position="71"/>
        <end position="89"/>
    </location>
</feature>
<reference evidence="7" key="1">
    <citation type="journal article" date="2006" name="PLoS Biol.">
        <title>Macronuclear genome sequence of the ciliate Tetrahymena thermophila, a model eukaryote.</title>
        <authorList>
            <person name="Eisen J.A."/>
            <person name="Coyne R.S."/>
            <person name="Wu M."/>
            <person name="Wu D."/>
            <person name="Thiagarajan M."/>
            <person name="Wortman J.R."/>
            <person name="Badger J.H."/>
            <person name="Ren Q."/>
            <person name="Amedeo P."/>
            <person name="Jones K.M."/>
            <person name="Tallon L.J."/>
            <person name="Delcher A.L."/>
            <person name="Salzberg S.L."/>
            <person name="Silva J.C."/>
            <person name="Haas B.J."/>
            <person name="Majoros W.H."/>
            <person name="Farzad M."/>
            <person name="Carlton J.M."/>
            <person name="Smith R.K. Jr."/>
            <person name="Garg J."/>
            <person name="Pearlman R.E."/>
            <person name="Karrer K.M."/>
            <person name="Sun L."/>
            <person name="Manning G."/>
            <person name="Elde N.C."/>
            <person name="Turkewitz A.P."/>
            <person name="Asai D.J."/>
            <person name="Wilkes D.E."/>
            <person name="Wang Y."/>
            <person name="Cai H."/>
            <person name="Collins K."/>
            <person name="Stewart B.A."/>
            <person name="Lee S.R."/>
            <person name="Wilamowska K."/>
            <person name="Weinberg Z."/>
            <person name="Ruzzo W.L."/>
            <person name="Wloga D."/>
            <person name="Gaertig J."/>
            <person name="Frankel J."/>
            <person name="Tsao C.-C."/>
            <person name="Gorovsky M.A."/>
            <person name="Keeling P.J."/>
            <person name="Waller R.F."/>
            <person name="Patron N.J."/>
            <person name="Cherry J.M."/>
            <person name="Stover N.A."/>
            <person name="Krieger C.J."/>
            <person name="del Toro C."/>
            <person name="Ryder H.F."/>
            <person name="Williamson S.C."/>
            <person name="Barbeau R.A."/>
            <person name="Hamilton E.P."/>
            <person name="Orias E."/>
        </authorList>
    </citation>
    <scope>NUCLEOTIDE SEQUENCE [LARGE SCALE GENOMIC DNA]</scope>
    <source>
        <strain evidence="7">SB210</strain>
    </source>
</reference>
<gene>
    <name evidence="6" type="ORF">TTHERM_00723210</name>
</gene>
<keyword evidence="7" id="KW-1185">Reference proteome</keyword>
<dbReference type="OMA" id="VIWENET"/>
<feature type="transmembrane region" description="Helical" evidence="5">
    <location>
        <begin position="172"/>
        <end position="203"/>
    </location>
</feature>
<organism evidence="6 7">
    <name type="scientific">Tetrahymena thermophila (strain SB210)</name>
    <dbReference type="NCBI Taxonomy" id="312017"/>
    <lineage>
        <taxon>Eukaryota</taxon>
        <taxon>Sar</taxon>
        <taxon>Alveolata</taxon>
        <taxon>Ciliophora</taxon>
        <taxon>Intramacronucleata</taxon>
        <taxon>Oligohymenophorea</taxon>
        <taxon>Hymenostomatida</taxon>
        <taxon>Tetrahymenina</taxon>
        <taxon>Tetrahymenidae</taxon>
        <taxon>Tetrahymena</taxon>
    </lineage>
</organism>
<evidence type="ECO:0000256" key="5">
    <source>
        <dbReference type="SAM" id="Phobius"/>
    </source>
</evidence>
<comment type="subcellular location">
    <subcellularLocation>
        <location evidence="1">Membrane</location>
        <topology evidence="1">Multi-pass membrane protein</topology>
    </subcellularLocation>
</comment>
<dbReference type="AlphaFoldDB" id="I7LZL1"/>
<proteinExistence type="predicted"/>
<keyword evidence="4 5" id="KW-0472">Membrane</keyword>
<evidence type="ECO:0000256" key="1">
    <source>
        <dbReference type="ARBA" id="ARBA00004141"/>
    </source>
</evidence>